<dbReference type="SUPFAM" id="SSF47005">
    <property type="entry name" value="Peripheral subunit-binding domain of 2-oxo acid dehydrogenase complex"/>
    <property type="match status" value="2"/>
</dbReference>
<feature type="compositionally biased region" description="Basic and acidic residues" evidence="7">
    <location>
        <begin position="142"/>
        <end position="154"/>
    </location>
</feature>
<dbReference type="Gene3D" id="4.10.320.10">
    <property type="entry name" value="E3-binding domain"/>
    <property type="match status" value="2"/>
</dbReference>
<dbReference type="InterPro" id="IPR004167">
    <property type="entry name" value="PSBD"/>
</dbReference>
<gene>
    <name evidence="10" type="ORF">OG327_32580</name>
</gene>
<accession>A0AAU2K1N2</accession>
<comment type="cofactor">
    <cofactor evidence="1 6">
        <name>(R)-lipoate</name>
        <dbReference type="ChEBI" id="CHEBI:83088"/>
    </cofactor>
</comment>
<feature type="region of interest" description="Disordered" evidence="7">
    <location>
        <begin position="192"/>
        <end position="217"/>
    </location>
</feature>
<dbReference type="GO" id="GO:0016407">
    <property type="term" value="F:acetyltransferase activity"/>
    <property type="evidence" value="ECO:0007669"/>
    <property type="project" value="TreeGrafter"/>
</dbReference>
<dbReference type="InterPro" id="IPR000089">
    <property type="entry name" value="Biotin_lipoyl"/>
</dbReference>
<dbReference type="GO" id="GO:0031405">
    <property type="term" value="F:lipoic acid binding"/>
    <property type="evidence" value="ECO:0007669"/>
    <property type="project" value="TreeGrafter"/>
</dbReference>
<dbReference type="PANTHER" id="PTHR43178:SF5">
    <property type="entry name" value="LIPOAMIDE ACYLTRANSFERASE COMPONENT OF BRANCHED-CHAIN ALPHA-KETO ACID DEHYDROGENASE COMPLEX, MITOCHONDRIAL"/>
    <property type="match status" value="1"/>
</dbReference>
<keyword evidence="3 6" id="KW-0808">Transferase</keyword>
<dbReference type="EC" id="2.3.1.-" evidence="6"/>
<comment type="similarity">
    <text evidence="2 6">Belongs to the 2-oxoacid dehydrogenase family.</text>
</comment>
<keyword evidence="5 6" id="KW-0012">Acyltransferase</keyword>
<evidence type="ECO:0000256" key="4">
    <source>
        <dbReference type="ARBA" id="ARBA00022823"/>
    </source>
</evidence>
<dbReference type="Pfam" id="PF00198">
    <property type="entry name" value="2-oxoacid_dh"/>
    <property type="match status" value="1"/>
</dbReference>
<feature type="region of interest" description="Disordered" evidence="7">
    <location>
        <begin position="78"/>
        <end position="110"/>
    </location>
</feature>
<feature type="domain" description="Peripheral subunit-binding (PSBD)" evidence="9">
    <location>
        <begin position="158"/>
        <end position="195"/>
    </location>
</feature>
<dbReference type="InterPro" id="IPR050743">
    <property type="entry name" value="2-oxoacid_DH_E2_comp"/>
</dbReference>
<name>A0AAU2K1N2_9ACTN</name>
<feature type="region of interest" description="Disordered" evidence="7">
    <location>
        <begin position="129"/>
        <end position="158"/>
    </location>
</feature>
<dbReference type="PANTHER" id="PTHR43178">
    <property type="entry name" value="DIHYDROLIPOAMIDE ACETYLTRANSFERASE COMPONENT OF PYRUVATE DEHYDROGENASE COMPLEX"/>
    <property type="match status" value="1"/>
</dbReference>
<evidence type="ECO:0000256" key="2">
    <source>
        <dbReference type="ARBA" id="ARBA00007317"/>
    </source>
</evidence>
<proteinExistence type="inferred from homology"/>
<dbReference type="SUPFAM" id="SSF52777">
    <property type="entry name" value="CoA-dependent acyltransferases"/>
    <property type="match status" value="1"/>
</dbReference>
<keyword evidence="4 6" id="KW-0450">Lipoyl</keyword>
<reference evidence="10" key="1">
    <citation type="submission" date="2022-10" db="EMBL/GenBank/DDBJ databases">
        <title>The complete genomes of actinobacterial strains from the NBC collection.</title>
        <authorList>
            <person name="Joergensen T.S."/>
            <person name="Alvarez Arevalo M."/>
            <person name="Sterndorff E.B."/>
            <person name="Faurdal D."/>
            <person name="Vuksanovic O."/>
            <person name="Mourched A.-S."/>
            <person name="Charusanti P."/>
            <person name="Shaw S."/>
            <person name="Blin K."/>
            <person name="Weber T."/>
        </authorList>
    </citation>
    <scope>NUCLEOTIDE SEQUENCE</scope>
    <source>
        <strain evidence="10">NBC_00049</strain>
    </source>
</reference>
<dbReference type="PROSITE" id="PS51826">
    <property type="entry name" value="PSBD"/>
    <property type="match status" value="2"/>
</dbReference>
<dbReference type="AlphaFoldDB" id="A0AAU2K1N2"/>
<dbReference type="GO" id="GO:0005737">
    <property type="term" value="C:cytoplasm"/>
    <property type="evidence" value="ECO:0007669"/>
    <property type="project" value="TreeGrafter"/>
</dbReference>
<dbReference type="Gene3D" id="3.30.559.10">
    <property type="entry name" value="Chloramphenicol acetyltransferase-like domain"/>
    <property type="match status" value="1"/>
</dbReference>
<evidence type="ECO:0000259" key="9">
    <source>
        <dbReference type="PROSITE" id="PS51826"/>
    </source>
</evidence>
<dbReference type="InterPro" id="IPR023213">
    <property type="entry name" value="CAT-like_dom_sf"/>
</dbReference>
<evidence type="ECO:0000259" key="8">
    <source>
        <dbReference type="PROSITE" id="PS50968"/>
    </source>
</evidence>
<evidence type="ECO:0000313" key="10">
    <source>
        <dbReference type="EMBL" id="WTU77679.1"/>
    </source>
</evidence>
<dbReference type="Pfam" id="PF02817">
    <property type="entry name" value="E3_binding"/>
    <property type="match status" value="2"/>
</dbReference>
<protein>
    <recommendedName>
        <fullName evidence="6">Dihydrolipoamide acetyltransferase component of pyruvate dehydrogenase complex</fullName>
        <ecNumber evidence="6">2.3.1.-</ecNumber>
    </recommendedName>
</protein>
<sequence>MADFTMPSLGADMDEGTLVEWLVGPGDTVTKGDVVAVVETAKSTIEVECFDSGTVGALLVEPGTTVPVGTRMAVIDSGAEPPAPAPAPAKATASTSELQTAPGLTTTPTRDAVSTPLVRHLAEQKGIDLSSVHGSGKGGRITRSDVEHTPAERPHRVKASPLARRLALSSGVDLSALRGTGRGGTIRAEDVRAATAGPASRTVESREPARPSSATAEPAYPARAAIAALMSRANREIPHYYLSTTIDLAVAMAWMRDRNASRPVAERLVPAALLLKSVALAARQVPELNGYWKEEAFVPSPAVRLGVAVSLRGGGLVAPALADADTTPLPELMATLKGLVSRARSGRLRASETADPTLTVTNLGDQGVEAVFGVIYPPQVALVGLGRVTERPVAVDGMLTVHPTVTATLAADHRASDGATGARLLTAIDRLLQRPEEL</sequence>
<dbReference type="EMBL" id="CP108264">
    <property type="protein sequence ID" value="WTU77679.1"/>
    <property type="molecule type" value="Genomic_DNA"/>
</dbReference>
<organism evidence="10">
    <name type="scientific">Streptomyces sp. NBC_00049</name>
    <dbReference type="NCBI Taxonomy" id="2903617"/>
    <lineage>
        <taxon>Bacteria</taxon>
        <taxon>Bacillati</taxon>
        <taxon>Actinomycetota</taxon>
        <taxon>Actinomycetes</taxon>
        <taxon>Kitasatosporales</taxon>
        <taxon>Streptomycetaceae</taxon>
        <taxon>Streptomyces</taxon>
    </lineage>
</organism>
<dbReference type="InterPro" id="IPR001078">
    <property type="entry name" value="2-oxoacid_DH_actylTfrase"/>
</dbReference>
<dbReference type="PROSITE" id="PS50968">
    <property type="entry name" value="BIOTINYL_LIPOYL"/>
    <property type="match status" value="1"/>
</dbReference>
<dbReference type="CDD" id="cd06849">
    <property type="entry name" value="lipoyl_domain"/>
    <property type="match status" value="1"/>
</dbReference>
<dbReference type="SUPFAM" id="SSF51230">
    <property type="entry name" value="Single hybrid motif"/>
    <property type="match status" value="1"/>
</dbReference>
<dbReference type="PROSITE" id="PS00189">
    <property type="entry name" value="LIPOYL"/>
    <property type="match status" value="1"/>
</dbReference>
<dbReference type="InterPro" id="IPR036625">
    <property type="entry name" value="E3-bd_dom_sf"/>
</dbReference>
<evidence type="ECO:0000256" key="6">
    <source>
        <dbReference type="RuleBase" id="RU003423"/>
    </source>
</evidence>
<dbReference type="Pfam" id="PF00364">
    <property type="entry name" value="Biotin_lipoyl"/>
    <property type="match status" value="1"/>
</dbReference>
<evidence type="ECO:0000256" key="7">
    <source>
        <dbReference type="SAM" id="MobiDB-lite"/>
    </source>
</evidence>
<dbReference type="Gene3D" id="2.40.50.100">
    <property type="match status" value="1"/>
</dbReference>
<feature type="domain" description="Lipoyl-binding" evidence="8">
    <location>
        <begin position="1"/>
        <end position="76"/>
    </location>
</feature>
<feature type="domain" description="Peripheral subunit-binding (PSBD)" evidence="9">
    <location>
        <begin position="113"/>
        <end position="150"/>
    </location>
</feature>
<feature type="compositionally biased region" description="Polar residues" evidence="7">
    <location>
        <begin position="94"/>
        <end position="109"/>
    </location>
</feature>
<evidence type="ECO:0000256" key="5">
    <source>
        <dbReference type="ARBA" id="ARBA00023315"/>
    </source>
</evidence>
<evidence type="ECO:0000256" key="3">
    <source>
        <dbReference type="ARBA" id="ARBA00022679"/>
    </source>
</evidence>
<dbReference type="InterPro" id="IPR003016">
    <property type="entry name" value="2-oxoA_DH_lipoyl-BS"/>
</dbReference>
<evidence type="ECO:0000256" key="1">
    <source>
        <dbReference type="ARBA" id="ARBA00001938"/>
    </source>
</evidence>
<dbReference type="InterPro" id="IPR011053">
    <property type="entry name" value="Single_hybrid_motif"/>
</dbReference>